<dbReference type="Proteomes" id="UP000657918">
    <property type="component" value="Unassembled WGS sequence"/>
</dbReference>
<dbReference type="OrthoDB" id="261426at2759"/>
<feature type="chain" id="PRO_5032553764" evidence="1">
    <location>
        <begin position="19"/>
        <end position="94"/>
    </location>
</feature>
<organism evidence="2 3">
    <name type="scientific">Salix dunnii</name>
    <dbReference type="NCBI Taxonomy" id="1413687"/>
    <lineage>
        <taxon>Eukaryota</taxon>
        <taxon>Viridiplantae</taxon>
        <taxon>Streptophyta</taxon>
        <taxon>Embryophyta</taxon>
        <taxon>Tracheophyta</taxon>
        <taxon>Spermatophyta</taxon>
        <taxon>Magnoliopsida</taxon>
        <taxon>eudicotyledons</taxon>
        <taxon>Gunneridae</taxon>
        <taxon>Pentapetalae</taxon>
        <taxon>rosids</taxon>
        <taxon>fabids</taxon>
        <taxon>Malpighiales</taxon>
        <taxon>Salicaceae</taxon>
        <taxon>Saliceae</taxon>
        <taxon>Salix</taxon>
    </lineage>
</organism>
<sequence length="94" mass="11040">MLKWKTILINWALWEVHAFPTVVNHYTIQLSPVAYAELLEEDEINIPARFSFNSNDGIDVDRTHAKRQRRRVTRLRVIEQETKVVGCNSSVFAW</sequence>
<proteinExistence type="predicted"/>
<reference evidence="2 3" key="1">
    <citation type="submission" date="2020-10" db="EMBL/GenBank/DDBJ databases">
        <title>Plant Genome Project.</title>
        <authorList>
            <person name="Zhang R.-G."/>
        </authorList>
    </citation>
    <scope>NUCLEOTIDE SEQUENCE [LARGE SCALE GENOMIC DNA]</scope>
    <source>
        <strain evidence="2">FAFU-HL-1</strain>
        <tissue evidence="2">Leaf</tissue>
    </source>
</reference>
<keyword evidence="3" id="KW-1185">Reference proteome</keyword>
<keyword evidence="1" id="KW-0732">Signal</keyword>
<evidence type="ECO:0000313" key="2">
    <source>
        <dbReference type="EMBL" id="KAF9685950.1"/>
    </source>
</evidence>
<name>A0A835KA45_9ROSI</name>
<evidence type="ECO:0000256" key="1">
    <source>
        <dbReference type="SAM" id="SignalP"/>
    </source>
</evidence>
<protein>
    <submittedName>
        <fullName evidence="2">Uncharacterized protein</fullName>
    </submittedName>
</protein>
<dbReference type="EMBL" id="JADGMS010000003">
    <property type="protein sequence ID" value="KAF9685950.1"/>
    <property type="molecule type" value="Genomic_DNA"/>
</dbReference>
<evidence type="ECO:0000313" key="3">
    <source>
        <dbReference type="Proteomes" id="UP000657918"/>
    </source>
</evidence>
<comment type="caution">
    <text evidence="2">The sequence shown here is derived from an EMBL/GenBank/DDBJ whole genome shotgun (WGS) entry which is preliminary data.</text>
</comment>
<feature type="signal peptide" evidence="1">
    <location>
        <begin position="1"/>
        <end position="18"/>
    </location>
</feature>
<accession>A0A835KA45</accession>
<dbReference type="AlphaFoldDB" id="A0A835KA45"/>
<gene>
    <name evidence="2" type="ORF">SADUNF_Sadunf03G0107900</name>
</gene>